<reference evidence="3 4" key="1">
    <citation type="submission" date="2020-08" db="EMBL/GenBank/DDBJ databases">
        <title>Genomic Encyclopedia of Type Strains, Phase IV (KMG-V): Genome sequencing to study the core and pangenomes of soil and plant-associated prokaryotes.</title>
        <authorList>
            <person name="Whitman W."/>
        </authorList>
    </citation>
    <scope>NUCLEOTIDE SEQUENCE [LARGE SCALE GENOMIC DNA]</scope>
    <source>
        <strain evidence="3 4">M8UP14</strain>
    </source>
</reference>
<dbReference type="GO" id="GO:0016788">
    <property type="term" value="F:hydrolase activity, acting on ester bonds"/>
    <property type="evidence" value="ECO:0007669"/>
    <property type="project" value="UniProtKB-ARBA"/>
</dbReference>
<sequence length="546" mass="58623">MAGNFMRDAADDASFGSKNAEDLPVDSPELIALYAPRLVFVSYGIPENGDAKWLDQQGSFMATVAAQPVFELLGDETLGVPSDYQAAKMPPVNSGLLDGQLAWRQHDGGTPTYRTLDTSFSGQTSSCSALHQGDRGRMKRLRYSILPLILASSLNALASPPPTWVGTWAASQQIPESQNSLSQEALKDATLRQTVHVSCGGSMIRVHLSNAFGTRALHLTSVHIARPVASGSSAIDPSTDRALLFNGVSDVLIPPAAEYISDPISFPLVALSDFTVSIHVEAEPGQQTGHPGSRQTSFYAPGDLTTAADMLSAIKVDHWYLLSGVDVQGPPSAYSIVVLGDSITDGHGATTNRNNRWTDVLARRLQADPRRRNTGVLNQGIGGNHLLTDGLGPNALARLDRDVLAQPGVQYVIVLEGINDLGGLEREASPPKTSHDDLVHRMIGAYQQIVTRAHARGVRVYGATVMPDGGSDYYHPGLASEEDRQRVNAWIRQPGSFDAVIDFDRVMADPDNPRQLLPAYDSGDHLHPGPAGYRAMGDAIDLALFK</sequence>
<organism evidence="3 4">
    <name type="scientific">Granulicella aggregans</name>
    <dbReference type="NCBI Taxonomy" id="474949"/>
    <lineage>
        <taxon>Bacteria</taxon>
        <taxon>Pseudomonadati</taxon>
        <taxon>Acidobacteriota</taxon>
        <taxon>Terriglobia</taxon>
        <taxon>Terriglobales</taxon>
        <taxon>Acidobacteriaceae</taxon>
        <taxon>Granulicella</taxon>
    </lineage>
</organism>
<evidence type="ECO:0000256" key="1">
    <source>
        <dbReference type="SAM" id="MobiDB-lite"/>
    </source>
</evidence>
<accession>A0A7W8E5C1</accession>
<dbReference type="InterPro" id="IPR029058">
    <property type="entry name" value="AB_hydrolase_fold"/>
</dbReference>
<keyword evidence="4" id="KW-1185">Reference proteome</keyword>
<feature type="region of interest" description="Disordered" evidence="1">
    <location>
        <begin position="1"/>
        <end position="20"/>
    </location>
</feature>
<name>A0A7W8E5C1_9BACT</name>
<dbReference type="SUPFAM" id="SSF52266">
    <property type="entry name" value="SGNH hydrolase"/>
    <property type="match status" value="1"/>
</dbReference>
<evidence type="ECO:0000259" key="2">
    <source>
        <dbReference type="Pfam" id="PF13472"/>
    </source>
</evidence>
<dbReference type="RefSeq" id="WP_246409057.1">
    <property type="nucleotide sequence ID" value="NZ_JACHIP010000003.1"/>
</dbReference>
<feature type="domain" description="SGNH hydrolase-type esterase" evidence="2">
    <location>
        <begin position="338"/>
        <end position="535"/>
    </location>
</feature>
<dbReference type="PANTHER" id="PTHR43784:SF2">
    <property type="entry name" value="GDSL-LIKE LIPASE_ACYLHYDROLASE, PUTATIVE (AFU_ORTHOLOGUE AFUA_2G00820)-RELATED"/>
    <property type="match status" value="1"/>
</dbReference>
<evidence type="ECO:0000313" key="3">
    <source>
        <dbReference type="EMBL" id="MBB5058055.1"/>
    </source>
</evidence>
<dbReference type="Pfam" id="PF13472">
    <property type="entry name" value="Lipase_GDSL_2"/>
    <property type="match status" value="1"/>
</dbReference>
<dbReference type="Proteomes" id="UP000540989">
    <property type="component" value="Unassembled WGS sequence"/>
</dbReference>
<comment type="caution">
    <text evidence="3">The sequence shown here is derived from an EMBL/GenBank/DDBJ whole genome shotgun (WGS) entry which is preliminary data.</text>
</comment>
<dbReference type="Gene3D" id="3.40.50.1110">
    <property type="entry name" value="SGNH hydrolase"/>
    <property type="match status" value="1"/>
</dbReference>
<dbReference type="AlphaFoldDB" id="A0A7W8E5C1"/>
<gene>
    <name evidence="3" type="ORF">HDF16_002761</name>
</gene>
<dbReference type="PANTHER" id="PTHR43784">
    <property type="entry name" value="GDSL-LIKE LIPASE/ACYLHYDROLASE, PUTATIVE (AFU_ORTHOLOGUE AFUA_2G00820)-RELATED"/>
    <property type="match status" value="1"/>
</dbReference>
<protein>
    <submittedName>
        <fullName evidence="3">Lysophospholipase L1-like esterase</fullName>
    </submittedName>
</protein>
<dbReference type="Gene3D" id="3.40.50.1820">
    <property type="entry name" value="alpha/beta hydrolase"/>
    <property type="match status" value="1"/>
</dbReference>
<evidence type="ECO:0000313" key="4">
    <source>
        <dbReference type="Proteomes" id="UP000540989"/>
    </source>
</evidence>
<dbReference type="InterPro" id="IPR036514">
    <property type="entry name" value="SGNH_hydro_sf"/>
</dbReference>
<dbReference type="InterPro" id="IPR013830">
    <property type="entry name" value="SGNH_hydro"/>
</dbReference>
<dbReference type="EMBL" id="JACHIP010000003">
    <property type="protein sequence ID" value="MBB5058055.1"/>
    <property type="molecule type" value="Genomic_DNA"/>
</dbReference>
<dbReference type="InterPro" id="IPR053140">
    <property type="entry name" value="GDSL_Rv0518-like"/>
</dbReference>
<proteinExistence type="predicted"/>
<dbReference type="CDD" id="cd01830">
    <property type="entry name" value="XynE_like"/>
    <property type="match status" value="1"/>
</dbReference>